<keyword evidence="3" id="KW-1185">Reference proteome</keyword>
<name>A0A392V6B2_9FABA</name>
<feature type="non-terminal residue" evidence="2">
    <location>
        <position position="51"/>
    </location>
</feature>
<evidence type="ECO:0000313" key="3">
    <source>
        <dbReference type="Proteomes" id="UP000265520"/>
    </source>
</evidence>
<comment type="caution">
    <text evidence="2">The sequence shown here is derived from an EMBL/GenBank/DDBJ whole genome shotgun (WGS) entry which is preliminary data.</text>
</comment>
<protein>
    <submittedName>
        <fullName evidence="2">Uncharacterized protein</fullName>
    </submittedName>
</protein>
<proteinExistence type="predicted"/>
<dbReference type="AlphaFoldDB" id="A0A392V6B2"/>
<reference evidence="2 3" key="1">
    <citation type="journal article" date="2018" name="Front. Plant Sci.">
        <title>Red Clover (Trifolium pratense) and Zigzag Clover (T. medium) - A Picture of Genomic Similarities and Differences.</title>
        <authorList>
            <person name="Dluhosova J."/>
            <person name="Istvanek J."/>
            <person name="Nedelnik J."/>
            <person name="Repkova J."/>
        </authorList>
    </citation>
    <scope>NUCLEOTIDE SEQUENCE [LARGE SCALE GENOMIC DNA]</scope>
    <source>
        <strain evidence="3">cv. 10/8</strain>
        <tissue evidence="2">Leaf</tissue>
    </source>
</reference>
<feature type="region of interest" description="Disordered" evidence="1">
    <location>
        <begin position="16"/>
        <end position="51"/>
    </location>
</feature>
<dbReference type="Proteomes" id="UP000265520">
    <property type="component" value="Unassembled WGS sequence"/>
</dbReference>
<feature type="compositionally biased region" description="Basic and acidic residues" evidence="1">
    <location>
        <begin position="16"/>
        <end position="26"/>
    </location>
</feature>
<accession>A0A392V6B2</accession>
<evidence type="ECO:0000313" key="2">
    <source>
        <dbReference type="EMBL" id="MCI82809.1"/>
    </source>
</evidence>
<dbReference type="EMBL" id="LXQA011052190">
    <property type="protein sequence ID" value="MCI82809.1"/>
    <property type="molecule type" value="Genomic_DNA"/>
</dbReference>
<organism evidence="2 3">
    <name type="scientific">Trifolium medium</name>
    <dbReference type="NCBI Taxonomy" id="97028"/>
    <lineage>
        <taxon>Eukaryota</taxon>
        <taxon>Viridiplantae</taxon>
        <taxon>Streptophyta</taxon>
        <taxon>Embryophyta</taxon>
        <taxon>Tracheophyta</taxon>
        <taxon>Spermatophyta</taxon>
        <taxon>Magnoliopsida</taxon>
        <taxon>eudicotyledons</taxon>
        <taxon>Gunneridae</taxon>
        <taxon>Pentapetalae</taxon>
        <taxon>rosids</taxon>
        <taxon>fabids</taxon>
        <taxon>Fabales</taxon>
        <taxon>Fabaceae</taxon>
        <taxon>Papilionoideae</taxon>
        <taxon>50 kb inversion clade</taxon>
        <taxon>NPAAA clade</taxon>
        <taxon>Hologalegina</taxon>
        <taxon>IRL clade</taxon>
        <taxon>Trifolieae</taxon>
        <taxon>Trifolium</taxon>
    </lineage>
</organism>
<sequence length="51" mass="5793">MDTKWITVLNACCERMEKENNEKTNMEMESDESTMEKPPNIEGSPKGVTEG</sequence>
<evidence type="ECO:0000256" key="1">
    <source>
        <dbReference type="SAM" id="MobiDB-lite"/>
    </source>
</evidence>